<dbReference type="Pfam" id="PF00171">
    <property type="entry name" value="Aldedh"/>
    <property type="match status" value="1"/>
</dbReference>
<dbReference type="Proteomes" id="UP000326029">
    <property type="component" value="Chromosome"/>
</dbReference>
<dbReference type="InterPro" id="IPR016162">
    <property type="entry name" value="Ald_DH_N"/>
</dbReference>
<feature type="domain" description="Aldehyde dehydrogenase" evidence="2">
    <location>
        <begin position="47"/>
        <end position="496"/>
    </location>
</feature>
<evidence type="ECO:0000256" key="1">
    <source>
        <dbReference type="ARBA" id="ARBA00023002"/>
    </source>
</evidence>
<dbReference type="EMBL" id="CP023693">
    <property type="protein sequence ID" value="QEV36061.1"/>
    <property type="molecule type" value="Genomic_DNA"/>
</dbReference>
<evidence type="ECO:0000313" key="4">
    <source>
        <dbReference type="Proteomes" id="UP000326029"/>
    </source>
</evidence>
<dbReference type="InterPro" id="IPR016161">
    <property type="entry name" value="Ald_DH/histidinol_DH"/>
</dbReference>
<name>A0ABX6BQF6_9ACTN</name>
<dbReference type="Gene3D" id="3.40.605.10">
    <property type="entry name" value="Aldehyde Dehydrogenase, Chain A, domain 1"/>
    <property type="match status" value="1"/>
</dbReference>
<protein>
    <submittedName>
        <fullName evidence="3">Aldehyde dehydrogenase family protein</fullName>
    </submittedName>
</protein>
<sequence length="525" mass="54218">MSPCGGWKHAPRALCHWKAIDVHASSLVDSPGAALSSALVPPTDGPCVEVVDASTGRIVHRVTEYGTKEVDDLIASVAGAAHRWRGLAAFARTEALLRWARELTDRREELAEFVARETGALRAEAALDVDRAVDCIRYCAGLVGKVDGRVLAGVPGHFGHTVREPYGVVGGVAARNSALSTFAWQAAPALAAGNGFVLHAHAEAPLGPLLTARLAEASGIDALAAFTGPESLSTHLAGHRSVGMLAYAGPADTGRKVIRASAGPIAPLTLNLASGNSAFVLPSADLAAAVPSVLHSRFSCAGQNWFGVSHVYVHASLYEEFVTRAAALARRITVGPALDPGALMGPLPSETACERLAEAVAKGVSEGAEVHAGGRRVPGLEGGGYYEPTVVTDAGPANPLRTEPVAGPVLTVSPYTDADAAAAEANATRSGGIAQVWGRDAGAVKELADRLDVGTVWINTHDALSPEIATTAWRESGHGTAGGPDALDACTRTKMIMWDVTPLAGRVPAFTKIATRTDSEGSRNA</sequence>
<reference evidence="3 4" key="1">
    <citation type="submission" date="2017-09" db="EMBL/GenBank/DDBJ databases">
        <authorList>
            <person name="Lee N."/>
            <person name="Cho B.-K."/>
        </authorList>
    </citation>
    <scope>NUCLEOTIDE SEQUENCE [LARGE SCALE GENOMIC DNA]</scope>
    <source>
        <strain evidence="3 4">ATCC 19740</strain>
    </source>
</reference>
<dbReference type="SUPFAM" id="SSF53720">
    <property type="entry name" value="ALDH-like"/>
    <property type="match status" value="1"/>
</dbReference>
<dbReference type="InterPro" id="IPR016163">
    <property type="entry name" value="Ald_DH_C"/>
</dbReference>
<keyword evidence="4" id="KW-1185">Reference proteome</keyword>
<dbReference type="PANTHER" id="PTHR11699">
    <property type="entry name" value="ALDEHYDE DEHYDROGENASE-RELATED"/>
    <property type="match status" value="1"/>
</dbReference>
<dbReference type="CDD" id="cd07078">
    <property type="entry name" value="ALDH"/>
    <property type="match status" value="1"/>
</dbReference>
<proteinExistence type="predicted"/>
<dbReference type="Gene3D" id="3.40.309.10">
    <property type="entry name" value="Aldehyde Dehydrogenase, Chain A, domain 2"/>
    <property type="match status" value="1"/>
</dbReference>
<organism evidence="3 4">
    <name type="scientific">Streptomyces cinereoruber</name>
    <dbReference type="NCBI Taxonomy" id="67260"/>
    <lineage>
        <taxon>Bacteria</taxon>
        <taxon>Bacillati</taxon>
        <taxon>Actinomycetota</taxon>
        <taxon>Actinomycetes</taxon>
        <taxon>Kitasatosporales</taxon>
        <taxon>Streptomycetaceae</taxon>
        <taxon>Streptomyces</taxon>
    </lineage>
</organism>
<accession>A0ABX6BQF6</accession>
<dbReference type="InterPro" id="IPR015590">
    <property type="entry name" value="Aldehyde_DH_dom"/>
</dbReference>
<gene>
    <name evidence="3" type="ORF">CP977_31040</name>
</gene>
<evidence type="ECO:0000313" key="3">
    <source>
        <dbReference type="EMBL" id="QEV36061.1"/>
    </source>
</evidence>
<keyword evidence="1" id="KW-0560">Oxidoreductase</keyword>
<evidence type="ECO:0000259" key="2">
    <source>
        <dbReference type="Pfam" id="PF00171"/>
    </source>
</evidence>